<feature type="compositionally biased region" description="Low complexity" evidence="1">
    <location>
        <begin position="32"/>
        <end position="53"/>
    </location>
</feature>
<proteinExistence type="predicted"/>
<evidence type="ECO:0000256" key="1">
    <source>
        <dbReference type="SAM" id="MobiDB-lite"/>
    </source>
</evidence>
<protein>
    <recommendedName>
        <fullName evidence="4">DUF4352 domain-containing protein</fullName>
    </recommendedName>
</protein>
<accession>A0ABD5ZFL3</accession>
<dbReference type="AlphaFoldDB" id="A0ABD5ZFL3"/>
<dbReference type="Proteomes" id="UP001596481">
    <property type="component" value="Unassembled WGS sequence"/>
</dbReference>
<evidence type="ECO:0008006" key="4">
    <source>
        <dbReference type="Google" id="ProtNLM"/>
    </source>
</evidence>
<dbReference type="EMBL" id="JBHTAA010000005">
    <property type="protein sequence ID" value="MFC7204069.1"/>
    <property type="molecule type" value="Genomic_DNA"/>
</dbReference>
<dbReference type="RefSeq" id="WP_390223461.1">
    <property type="nucleotide sequence ID" value="NZ_JBHTAA010000005.1"/>
</dbReference>
<comment type="caution">
    <text evidence="2">The sequence shown here is derived from an EMBL/GenBank/DDBJ whole genome shotgun (WGS) entry which is preliminary data.</text>
</comment>
<sequence length="286" mass="31338">MLRPSRRSLLGCGAMLLGSLAGCLGPTREYGSTETTSSTTQTPTAETTESPTPMYDVDVDSITVVPELVAFDSPDSTSTVGNREEQFVVVNVSARDQYGPGFEEFELVSDDERFHPATGEEDSRYYRRWPRSGGKYTPGASGNLVFRLPKPLESESFTLEWPGESYEFDTNAVSKLTRPPAEFVVHGISADLQDDGLADVEVEIEVENVSSTDGTFVGALDRVGPYVAYTPEEAVELEVPAKDTATWTHTFSLKLPASNEYSEASFLLDWRDGSTKTAVDLREEES</sequence>
<feature type="region of interest" description="Disordered" evidence="1">
    <location>
        <begin position="28"/>
        <end position="54"/>
    </location>
</feature>
<organism evidence="2 3">
    <name type="scientific">Haloferax namakaokahaiae</name>
    <dbReference type="NCBI Taxonomy" id="1748331"/>
    <lineage>
        <taxon>Archaea</taxon>
        <taxon>Methanobacteriati</taxon>
        <taxon>Methanobacteriota</taxon>
        <taxon>Stenosarchaea group</taxon>
        <taxon>Halobacteria</taxon>
        <taxon>Halobacteriales</taxon>
        <taxon>Haloferacaceae</taxon>
        <taxon>Haloferax</taxon>
    </lineage>
</organism>
<reference evidence="2 3" key="1">
    <citation type="journal article" date="2019" name="Int. J. Syst. Evol. Microbiol.">
        <title>The Global Catalogue of Microorganisms (GCM) 10K type strain sequencing project: providing services to taxonomists for standard genome sequencing and annotation.</title>
        <authorList>
            <consortium name="The Broad Institute Genomics Platform"/>
            <consortium name="The Broad Institute Genome Sequencing Center for Infectious Disease"/>
            <person name="Wu L."/>
            <person name="Ma J."/>
        </authorList>
    </citation>
    <scope>NUCLEOTIDE SEQUENCE [LARGE SCALE GENOMIC DNA]</scope>
    <source>
        <strain evidence="2 3">DSM 29988</strain>
    </source>
</reference>
<evidence type="ECO:0000313" key="2">
    <source>
        <dbReference type="EMBL" id="MFC7204069.1"/>
    </source>
</evidence>
<gene>
    <name evidence="2" type="ORF">ACFQJC_11125</name>
</gene>
<dbReference type="PROSITE" id="PS51257">
    <property type="entry name" value="PROKAR_LIPOPROTEIN"/>
    <property type="match status" value="1"/>
</dbReference>
<evidence type="ECO:0000313" key="3">
    <source>
        <dbReference type="Proteomes" id="UP001596481"/>
    </source>
</evidence>
<keyword evidence="3" id="KW-1185">Reference proteome</keyword>
<name>A0ABD5ZFL3_9EURY</name>